<comment type="caution">
    <text evidence="1">The sequence shown here is derived from an EMBL/GenBank/DDBJ whole genome shotgun (WGS) entry which is preliminary data.</text>
</comment>
<evidence type="ECO:0000313" key="2">
    <source>
        <dbReference type="Proteomes" id="UP001057452"/>
    </source>
</evidence>
<proteinExistence type="predicted"/>
<organism evidence="1 2">
    <name type="scientific">Chaenocephalus aceratus</name>
    <name type="common">Blackfin icefish</name>
    <name type="synonym">Chaenichthys aceratus</name>
    <dbReference type="NCBI Taxonomy" id="36190"/>
    <lineage>
        <taxon>Eukaryota</taxon>
        <taxon>Metazoa</taxon>
        <taxon>Chordata</taxon>
        <taxon>Craniata</taxon>
        <taxon>Vertebrata</taxon>
        <taxon>Euteleostomi</taxon>
        <taxon>Actinopterygii</taxon>
        <taxon>Neopterygii</taxon>
        <taxon>Teleostei</taxon>
        <taxon>Neoteleostei</taxon>
        <taxon>Acanthomorphata</taxon>
        <taxon>Eupercaria</taxon>
        <taxon>Perciformes</taxon>
        <taxon>Notothenioidei</taxon>
        <taxon>Channichthyidae</taxon>
        <taxon>Chaenocephalus</taxon>
    </lineage>
</organism>
<protein>
    <submittedName>
        <fullName evidence="1">Uncharacterized protein</fullName>
    </submittedName>
</protein>
<reference evidence="1" key="1">
    <citation type="submission" date="2022-05" db="EMBL/GenBank/DDBJ databases">
        <title>Chromosome-level genome of Chaenocephalus aceratus.</title>
        <authorList>
            <person name="Park H."/>
        </authorList>
    </citation>
    <scope>NUCLEOTIDE SEQUENCE</scope>
    <source>
        <strain evidence="1">KU_202001</strain>
    </source>
</reference>
<name>A0ACB9XAZ2_CHAAC</name>
<keyword evidence="2" id="KW-1185">Reference proteome</keyword>
<sequence>MTQMLRSYSKYETHAGKEGPLEKDNFSRKPSLVLSRGKKPSHTSKVFHKEKGTSVYGKNSSVSTRHKCLISLAPMCAAGHLHRPPPPAEEEVVPTEAVQAEEAVVVEDGTAEGMSSGQVVGIVIGALIAVIIAIAVVIAVVRRMGKYSNTILH</sequence>
<evidence type="ECO:0000313" key="1">
    <source>
        <dbReference type="EMBL" id="KAI4823967.1"/>
    </source>
</evidence>
<dbReference type="Proteomes" id="UP001057452">
    <property type="component" value="Chromosome 7"/>
</dbReference>
<gene>
    <name evidence="1" type="ORF">KUCAC02_012519</name>
</gene>
<accession>A0ACB9XAZ2</accession>
<dbReference type="EMBL" id="CM043791">
    <property type="protein sequence ID" value="KAI4823967.1"/>
    <property type="molecule type" value="Genomic_DNA"/>
</dbReference>